<keyword evidence="1" id="KW-0732">Signal</keyword>
<keyword evidence="3" id="KW-1185">Reference proteome</keyword>
<proteinExistence type="predicted"/>
<evidence type="ECO:0000313" key="2">
    <source>
        <dbReference type="EMBL" id="KAK0397054.1"/>
    </source>
</evidence>
<feature type="chain" id="PRO_5041353438" description="Activin types I and II receptor domain-containing protein" evidence="1">
    <location>
        <begin position="33"/>
        <end position="147"/>
    </location>
</feature>
<dbReference type="PANTHER" id="PTHR34721">
    <property type="entry name" value="PROTEIN CBG09734"/>
    <property type="match status" value="1"/>
</dbReference>
<organism evidence="2 3">
    <name type="scientific">Steinernema hermaphroditum</name>
    <dbReference type="NCBI Taxonomy" id="289476"/>
    <lineage>
        <taxon>Eukaryota</taxon>
        <taxon>Metazoa</taxon>
        <taxon>Ecdysozoa</taxon>
        <taxon>Nematoda</taxon>
        <taxon>Chromadorea</taxon>
        <taxon>Rhabditida</taxon>
        <taxon>Tylenchina</taxon>
        <taxon>Panagrolaimomorpha</taxon>
        <taxon>Strongyloidoidea</taxon>
        <taxon>Steinernematidae</taxon>
        <taxon>Steinernema</taxon>
    </lineage>
</organism>
<dbReference type="Proteomes" id="UP001175271">
    <property type="component" value="Unassembled WGS sequence"/>
</dbReference>
<reference evidence="2" key="1">
    <citation type="submission" date="2023-06" db="EMBL/GenBank/DDBJ databases">
        <title>Genomic analysis of the entomopathogenic nematode Steinernema hermaphroditum.</title>
        <authorList>
            <person name="Schwarz E.M."/>
            <person name="Heppert J.K."/>
            <person name="Baniya A."/>
            <person name="Schwartz H.T."/>
            <person name="Tan C.-H."/>
            <person name="Antoshechkin I."/>
            <person name="Sternberg P.W."/>
            <person name="Goodrich-Blair H."/>
            <person name="Dillman A.R."/>
        </authorList>
    </citation>
    <scope>NUCLEOTIDE SEQUENCE</scope>
    <source>
        <strain evidence="2">PS9179</strain>
        <tissue evidence="2">Whole animal</tissue>
    </source>
</reference>
<sequence>MVVRGRSPSSALTLFLLFHYGFWLITPSAVSALECFNFHDFSEEGKQRTITRGFCGASNGYCVKAVYSDERHRSKNGFSLGCDKTDCVGVGGNGWSSDGCKHNEDYGSEGMICCCTTDLCNGVPQSCVSLVNSLIFPSLLMVTLRLM</sequence>
<gene>
    <name evidence="2" type="ORF">QR680_001958</name>
</gene>
<evidence type="ECO:0008006" key="4">
    <source>
        <dbReference type="Google" id="ProtNLM"/>
    </source>
</evidence>
<evidence type="ECO:0000256" key="1">
    <source>
        <dbReference type="SAM" id="SignalP"/>
    </source>
</evidence>
<comment type="caution">
    <text evidence="2">The sequence shown here is derived from an EMBL/GenBank/DDBJ whole genome shotgun (WGS) entry which is preliminary data.</text>
</comment>
<feature type="signal peptide" evidence="1">
    <location>
        <begin position="1"/>
        <end position="32"/>
    </location>
</feature>
<evidence type="ECO:0000313" key="3">
    <source>
        <dbReference type="Proteomes" id="UP001175271"/>
    </source>
</evidence>
<dbReference type="PANTHER" id="PTHR34721:SF10">
    <property type="entry name" value="ACTIVIN TYPES I AND II RECEPTOR DOMAIN-CONTAINING PROTEIN-RELATED"/>
    <property type="match status" value="1"/>
</dbReference>
<dbReference type="EMBL" id="JAUCMV010000005">
    <property type="protein sequence ID" value="KAK0397054.1"/>
    <property type="molecule type" value="Genomic_DNA"/>
</dbReference>
<accession>A0AA39LHA3</accession>
<protein>
    <recommendedName>
        <fullName evidence="4">Activin types I and II receptor domain-containing protein</fullName>
    </recommendedName>
</protein>
<dbReference type="AlphaFoldDB" id="A0AA39LHA3"/>
<name>A0AA39LHA3_9BILA</name>